<dbReference type="SUPFAM" id="SSF51735">
    <property type="entry name" value="NAD(P)-binding Rossmann-fold domains"/>
    <property type="match status" value="1"/>
</dbReference>
<dbReference type="InterPro" id="IPR011032">
    <property type="entry name" value="GroES-like_sf"/>
</dbReference>
<dbReference type="GO" id="GO:0016491">
    <property type="term" value="F:oxidoreductase activity"/>
    <property type="evidence" value="ECO:0007669"/>
    <property type="project" value="UniProtKB-KW"/>
</dbReference>
<dbReference type="Gene3D" id="3.40.50.720">
    <property type="entry name" value="NAD(P)-binding Rossmann-like Domain"/>
    <property type="match status" value="1"/>
</dbReference>
<dbReference type="InterPro" id="IPR013149">
    <property type="entry name" value="ADH-like_C"/>
</dbReference>
<evidence type="ECO:0000256" key="2">
    <source>
        <dbReference type="SAM" id="MobiDB-lite"/>
    </source>
</evidence>
<dbReference type="PANTHER" id="PTHR43189:SF1">
    <property type="entry name" value="ZINC-TYPE ALCOHOL DEHYDROGENASE-LIKE PROTEIN C1198.01"/>
    <property type="match status" value="1"/>
</dbReference>
<dbReference type="PANTHER" id="PTHR43189">
    <property type="entry name" value="ZINC-TYPE ALCOHOL DEHYDROGENASE-LIKE PROTEIN C1198.01-RELATED"/>
    <property type="match status" value="1"/>
</dbReference>
<evidence type="ECO:0000259" key="4">
    <source>
        <dbReference type="Pfam" id="PF08240"/>
    </source>
</evidence>
<comment type="caution">
    <text evidence="5">The sequence shown here is derived from an EMBL/GenBank/DDBJ whole genome shotgun (WGS) entry which is preliminary data.</text>
</comment>
<keyword evidence="6" id="KW-1185">Reference proteome</keyword>
<dbReference type="AlphaFoldDB" id="A0A6L3VZ31"/>
<evidence type="ECO:0000313" key="6">
    <source>
        <dbReference type="Proteomes" id="UP000483004"/>
    </source>
</evidence>
<evidence type="ECO:0000313" key="5">
    <source>
        <dbReference type="EMBL" id="KAB2387829.1"/>
    </source>
</evidence>
<dbReference type="Pfam" id="PF00107">
    <property type="entry name" value="ADH_zinc_N"/>
    <property type="match status" value="1"/>
</dbReference>
<dbReference type="Proteomes" id="UP000483004">
    <property type="component" value="Unassembled WGS sequence"/>
</dbReference>
<dbReference type="Pfam" id="PF08240">
    <property type="entry name" value="ADH_N"/>
    <property type="match status" value="1"/>
</dbReference>
<dbReference type="RefSeq" id="WP_151539045.1">
    <property type="nucleotide sequence ID" value="NZ_WBMR01000011.1"/>
</dbReference>
<protein>
    <submittedName>
        <fullName evidence="5">Zinc-binding dehydrogenase</fullName>
    </submittedName>
</protein>
<name>A0A6L3VZ31_9ACTN</name>
<feature type="domain" description="Alcohol dehydrogenase-like N-terminal" evidence="4">
    <location>
        <begin position="22"/>
        <end position="137"/>
    </location>
</feature>
<organism evidence="5 6">
    <name type="scientific">Actinomadura montaniterrae</name>
    <dbReference type="NCBI Taxonomy" id="1803903"/>
    <lineage>
        <taxon>Bacteria</taxon>
        <taxon>Bacillati</taxon>
        <taxon>Actinomycetota</taxon>
        <taxon>Actinomycetes</taxon>
        <taxon>Streptosporangiales</taxon>
        <taxon>Thermomonosporaceae</taxon>
        <taxon>Actinomadura</taxon>
    </lineage>
</organism>
<dbReference type="SUPFAM" id="SSF50129">
    <property type="entry name" value="GroES-like"/>
    <property type="match status" value="1"/>
</dbReference>
<accession>A0A6L3VZ31</accession>
<dbReference type="InterPro" id="IPR036291">
    <property type="entry name" value="NAD(P)-bd_dom_sf"/>
</dbReference>
<dbReference type="EMBL" id="WBMR01000011">
    <property type="protein sequence ID" value="KAB2387829.1"/>
    <property type="molecule type" value="Genomic_DNA"/>
</dbReference>
<proteinExistence type="predicted"/>
<dbReference type="OrthoDB" id="9797931at2"/>
<dbReference type="Gene3D" id="3.90.180.10">
    <property type="entry name" value="Medium-chain alcohol dehydrogenases, catalytic domain"/>
    <property type="match status" value="1"/>
</dbReference>
<feature type="region of interest" description="Disordered" evidence="2">
    <location>
        <begin position="1"/>
        <end position="21"/>
    </location>
</feature>
<gene>
    <name evidence="5" type="ORF">F9B16_06495</name>
</gene>
<evidence type="ECO:0000259" key="3">
    <source>
        <dbReference type="Pfam" id="PF00107"/>
    </source>
</evidence>
<reference evidence="5 6" key="1">
    <citation type="submission" date="2019-09" db="EMBL/GenBank/DDBJ databases">
        <title>Actinomadura physcomitrii sp. nov., a novel actinomycete isolated from moss [Physcomitrium sphaericum (Ludw) Fuernr].</title>
        <authorList>
            <person name="Liu C."/>
            <person name="Zhuang X."/>
        </authorList>
    </citation>
    <scope>NUCLEOTIDE SEQUENCE [LARGE SCALE GENOMIC DNA]</scope>
    <source>
        <strain evidence="5 6">CYP1-1B</strain>
    </source>
</reference>
<dbReference type="InterPro" id="IPR013154">
    <property type="entry name" value="ADH-like_N"/>
</dbReference>
<keyword evidence="1" id="KW-0560">Oxidoreductase</keyword>
<evidence type="ECO:0000256" key="1">
    <source>
        <dbReference type="ARBA" id="ARBA00023002"/>
    </source>
</evidence>
<sequence length="353" mass="36717">MRATVMRGGRLVTDDVPEPTPGPGQVLVETVACGICGSDLSALAHTGDFLQASRDSGVDMFLFDPSRDVVLGHEFSVRVLAAGPDTPGVVEGQYAVALPWAIDAAGVVRGIGYSNDFPGGYGERMVLQAMALEPVPDHVPPAVAALTEPLAVGFGNVARTGIGPDGTAVVVGAGPIGLGVVAGLAERGVAPIVASDPSRLRRETALRLGAHRALDPAEEDPIEVWRSLASAGQELTVFNCVSATGLLNRLMHAVPPRTRIMQIGAVMSDDVIRPVVGVYKDLVIEMCMVYPHEEYAATLRRIADGTVDAASLITGEVGLAGVPAAVDALRRPDDHIKILVRPGLDGTAIRTPA</sequence>
<feature type="domain" description="Alcohol dehydrogenase-like C-terminal" evidence="3">
    <location>
        <begin position="175"/>
        <end position="303"/>
    </location>
</feature>